<evidence type="ECO:0000256" key="1">
    <source>
        <dbReference type="ARBA" id="ARBA00005679"/>
    </source>
</evidence>
<dbReference type="EMBL" id="MTKT01002214">
    <property type="protein sequence ID" value="OWM81681.1"/>
    <property type="molecule type" value="Genomic_DNA"/>
</dbReference>
<evidence type="ECO:0000313" key="5">
    <source>
        <dbReference type="Proteomes" id="UP000197138"/>
    </source>
</evidence>
<comment type="caution">
    <text evidence="4">The sequence shown here is derived from an EMBL/GenBank/DDBJ whole genome shotgun (WGS) entry which is preliminary data.</text>
</comment>
<proteinExistence type="inferred from homology"/>
<dbReference type="Pfam" id="PF03227">
    <property type="entry name" value="GILT"/>
    <property type="match status" value="1"/>
</dbReference>
<dbReference type="Proteomes" id="UP000197138">
    <property type="component" value="Unassembled WGS sequence"/>
</dbReference>
<dbReference type="PANTHER" id="PTHR13234">
    <property type="entry name" value="GAMMA-INTERFERON INDUCIBLE LYSOSOMAL THIOL REDUCTASE GILT"/>
    <property type="match status" value="1"/>
</dbReference>
<evidence type="ECO:0000313" key="4">
    <source>
        <dbReference type="EMBL" id="OWM81681.1"/>
    </source>
</evidence>
<reference evidence="5" key="1">
    <citation type="journal article" date="2017" name="Plant J.">
        <title>The pomegranate (Punica granatum L.) genome and the genomics of punicalagin biosynthesis.</title>
        <authorList>
            <person name="Qin G."/>
            <person name="Xu C."/>
            <person name="Ming R."/>
            <person name="Tang H."/>
            <person name="Guyot R."/>
            <person name="Kramer E.M."/>
            <person name="Hu Y."/>
            <person name="Yi X."/>
            <person name="Qi Y."/>
            <person name="Xu X."/>
            <person name="Gao Z."/>
            <person name="Pan H."/>
            <person name="Jian J."/>
            <person name="Tian Y."/>
            <person name="Yue Z."/>
            <person name="Xu Y."/>
        </authorList>
    </citation>
    <scope>NUCLEOTIDE SEQUENCE [LARGE SCALE GENOMIC DNA]</scope>
    <source>
        <strain evidence="5">cv. Dabenzi</strain>
    </source>
</reference>
<dbReference type="PANTHER" id="PTHR13234:SF48">
    <property type="entry name" value="GAMMA INTERFERON RESPONSIVE LYSOSOMAL THIOL (GILT) REDUCTASE FAMILY PROTEIN"/>
    <property type="match status" value="1"/>
</dbReference>
<feature type="chain" id="PRO_5012081173" description="Gamma-interferon-responsive lysosomal thiol protein" evidence="3">
    <location>
        <begin position="32"/>
        <end position="258"/>
    </location>
</feature>
<dbReference type="GO" id="GO:0016671">
    <property type="term" value="F:oxidoreductase activity, acting on a sulfur group of donors, disulfide as acceptor"/>
    <property type="evidence" value="ECO:0007669"/>
    <property type="project" value="InterPro"/>
</dbReference>
<keyword evidence="2" id="KW-0325">Glycoprotein</keyword>
<protein>
    <recommendedName>
        <fullName evidence="6">Gamma-interferon-responsive lysosomal thiol protein</fullName>
    </recommendedName>
</protein>
<evidence type="ECO:0008006" key="6">
    <source>
        <dbReference type="Google" id="ProtNLM"/>
    </source>
</evidence>
<dbReference type="InterPro" id="IPR004911">
    <property type="entry name" value="Interferon-induced_GILT"/>
</dbReference>
<organism evidence="4 5">
    <name type="scientific">Punica granatum</name>
    <name type="common">Pomegranate</name>
    <dbReference type="NCBI Taxonomy" id="22663"/>
    <lineage>
        <taxon>Eukaryota</taxon>
        <taxon>Viridiplantae</taxon>
        <taxon>Streptophyta</taxon>
        <taxon>Embryophyta</taxon>
        <taxon>Tracheophyta</taxon>
        <taxon>Spermatophyta</taxon>
        <taxon>Magnoliopsida</taxon>
        <taxon>eudicotyledons</taxon>
        <taxon>Gunneridae</taxon>
        <taxon>Pentapetalae</taxon>
        <taxon>rosids</taxon>
        <taxon>malvids</taxon>
        <taxon>Myrtales</taxon>
        <taxon>Lythraceae</taxon>
        <taxon>Punica</taxon>
    </lineage>
</organism>
<sequence length="258" mass="29059">MVGSSYSFCHVYISFLLVAMLLLLGPYSAYSSDQKVTVSLYYETLCPYCANFIVNSLVKVFEKGLISIVDLRLIPWGNGWIQSDGSLSCQFFFSFDETSLLNAAQHGPDECLLNAIEACAINVYPDVNRHFRFVYCIERLTLEGRHNEWGSCFGEAKMGSSPVDCYNKGNGYMLERKFAGETARLNPPRRFVPWVVVDGQALQEDFQNFVSYICRAYRGSQIPEACTSLPSTIDSFEENSENSVCYAGELNNSTSFRH</sequence>
<name>A0A218XB03_PUNGR</name>
<evidence type="ECO:0000256" key="2">
    <source>
        <dbReference type="ARBA" id="ARBA00023180"/>
    </source>
</evidence>
<dbReference type="AlphaFoldDB" id="A0A218XB03"/>
<keyword evidence="3" id="KW-0732">Signal</keyword>
<evidence type="ECO:0000256" key="3">
    <source>
        <dbReference type="SAM" id="SignalP"/>
    </source>
</evidence>
<accession>A0A218XB03</accession>
<gene>
    <name evidence="4" type="ORF">CDL15_Pgr007719</name>
</gene>
<feature type="signal peptide" evidence="3">
    <location>
        <begin position="1"/>
        <end position="31"/>
    </location>
</feature>
<comment type="similarity">
    <text evidence="1">Belongs to the GILT family.</text>
</comment>